<evidence type="ECO:0008006" key="5">
    <source>
        <dbReference type="Google" id="ProtNLM"/>
    </source>
</evidence>
<evidence type="ECO:0000313" key="3">
    <source>
        <dbReference type="EMBL" id="KAK0615008.1"/>
    </source>
</evidence>
<feature type="region of interest" description="Disordered" evidence="1">
    <location>
        <begin position="54"/>
        <end position="78"/>
    </location>
</feature>
<feature type="compositionally biased region" description="Basic and acidic residues" evidence="1">
    <location>
        <begin position="69"/>
        <end position="78"/>
    </location>
</feature>
<keyword evidence="4" id="KW-1185">Reference proteome</keyword>
<feature type="transmembrane region" description="Helical" evidence="2">
    <location>
        <begin position="36"/>
        <end position="59"/>
    </location>
</feature>
<keyword evidence="2" id="KW-1133">Transmembrane helix</keyword>
<sequence length="135" mass="15270">MGLDSGLDSRLELGKNVGQRRRREVTRKWGYTYSSLISYFPVFYFSTVLPLSSGPTSIYEPSSSRPRKKSPESQRKLVRDKRIESKKYLVSAICCFTVCAVLVVLLRSISAAAVTDVFFLLVKVVVVDVYSRQYG</sequence>
<dbReference type="EMBL" id="JAULSR010000007">
    <property type="protein sequence ID" value="KAK0615008.1"/>
    <property type="molecule type" value="Genomic_DNA"/>
</dbReference>
<gene>
    <name evidence="3" type="ORF">B0T17DRAFT_540827</name>
</gene>
<comment type="caution">
    <text evidence="3">The sequence shown here is derived from an EMBL/GenBank/DDBJ whole genome shotgun (WGS) entry which is preliminary data.</text>
</comment>
<keyword evidence="2" id="KW-0472">Membrane</keyword>
<dbReference type="Proteomes" id="UP001174934">
    <property type="component" value="Unassembled WGS sequence"/>
</dbReference>
<dbReference type="AlphaFoldDB" id="A0AA40BVB1"/>
<evidence type="ECO:0000313" key="4">
    <source>
        <dbReference type="Proteomes" id="UP001174934"/>
    </source>
</evidence>
<organism evidence="3 4">
    <name type="scientific">Bombardia bombarda</name>
    <dbReference type="NCBI Taxonomy" id="252184"/>
    <lineage>
        <taxon>Eukaryota</taxon>
        <taxon>Fungi</taxon>
        <taxon>Dikarya</taxon>
        <taxon>Ascomycota</taxon>
        <taxon>Pezizomycotina</taxon>
        <taxon>Sordariomycetes</taxon>
        <taxon>Sordariomycetidae</taxon>
        <taxon>Sordariales</taxon>
        <taxon>Lasiosphaeriaceae</taxon>
        <taxon>Bombardia</taxon>
    </lineage>
</organism>
<reference evidence="3" key="1">
    <citation type="submission" date="2023-06" db="EMBL/GenBank/DDBJ databases">
        <title>Genome-scale phylogeny and comparative genomics of the fungal order Sordariales.</title>
        <authorList>
            <consortium name="Lawrence Berkeley National Laboratory"/>
            <person name="Hensen N."/>
            <person name="Bonometti L."/>
            <person name="Westerberg I."/>
            <person name="Brannstrom I.O."/>
            <person name="Guillou S."/>
            <person name="Cros-Aarteil S."/>
            <person name="Calhoun S."/>
            <person name="Haridas S."/>
            <person name="Kuo A."/>
            <person name="Mondo S."/>
            <person name="Pangilinan J."/>
            <person name="Riley R."/>
            <person name="LaButti K."/>
            <person name="Andreopoulos B."/>
            <person name="Lipzen A."/>
            <person name="Chen C."/>
            <person name="Yanf M."/>
            <person name="Daum C."/>
            <person name="Ng V."/>
            <person name="Clum A."/>
            <person name="Steindorff A."/>
            <person name="Ohm R."/>
            <person name="Martin F."/>
            <person name="Silar P."/>
            <person name="Natvig D."/>
            <person name="Lalanne C."/>
            <person name="Gautier V."/>
            <person name="Ament-velasquez S.L."/>
            <person name="Kruys A."/>
            <person name="Hutchinson M.I."/>
            <person name="Powell A.J."/>
            <person name="Barry K."/>
            <person name="Miller A.N."/>
            <person name="Grigoriev I.V."/>
            <person name="Debuchy R."/>
            <person name="Gladieux P."/>
            <person name="Thoren M.H."/>
            <person name="Johannesson H."/>
        </authorList>
    </citation>
    <scope>NUCLEOTIDE SEQUENCE</scope>
    <source>
        <strain evidence="3">SMH3391-2</strain>
    </source>
</reference>
<protein>
    <recommendedName>
        <fullName evidence="5">Transmembrane protein</fullName>
    </recommendedName>
</protein>
<evidence type="ECO:0000256" key="2">
    <source>
        <dbReference type="SAM" id="Phobius"/>
    </source>
</evidence>
<feature type="transmembrane region" description="Helical" evidence="2">
    <location>
        <begin position="88"/>
        <end position="106"/>
    </location>
</feature>
<accession>A0AA40BVB1</accession>
<name>A0AA40BVB1_9PEZI</name>
<evidence type="ECO:0000256" key="1">
    <source>
        <dbReference type="SAM" id="MobiDB-lite"/>
    </source>
</evidence>
<keyword evidence="2" id="KW-0812">Transmembrane</keyword>
<proteinExistence type="predicted"/>